<dbReference type="Pfam" id="PF13505">
    <property type="entry name" value="OMP_b-brl"/>
    <property type="match status" value="1"/>
</dbReference>
<protein>
    <submittedName>
        <fullName evidence="4">Porin family protein</fullName>
    </submittedName>
</protein>
<evidence type="ECO:0000259" key="3">
    <source>
        <dbReference type="Pfam" id="PF13505"/>
    </source>
</evidence>
<dbReference type="EMBL" id="VFRQ01000001">
    <property type="protein sequence ID" value="TPE46393.1"/>
    <property type="molecule type" value="Genomic_DNA"/>
</dbReference>
<organism evidence="4 5">
    <name type="scientific">Pontibacter mangrovi</name>
    <dbReference type="NCBI Taxonomy" id="2589816"/>
    <lineage>
        <taxon>Bacteria</taxon>
        <taxon>Pseudomonadati</taxon>
        <taxon>Bacteroidota</taxon>
        <taxon>Cytophagia</taxon>
        <taxon>Cytophagales</taxon>
        <taxon>Hymenobacteraceae</taxon>
        <taxon>Pontibacter</taxon>
    </lineage>
</organism>
<proteinExistence type="predicted"/>
<feature type="signal peptide" evidence="2">
    <location>
        <begin position="1"/>
        <end position="23"/>
    </location>
</feature>
<name>A0A501W8X1_9BACT</name>
<gene>
    <name evidence="4" type="ORF">FJM65_03370</name>
</gene>
<accession>A0A501W8X1</accession>
<dbReference type="InterPro" id="IPR027385">
    <property type="entry name" value="Beta-barrel_OMP"/>
</dbReference>
<dbReference type="AlphaFoldDB" id="A0A501W8X1"/>
<keyword evidence="5" id="KW-1185">Reference proteome</keyword>
<dbReference type="Proteomes" id="UP000316727">
    <property type="component" value="Unassembled WGS sequence"/>
</dbReference>
<reference evidence="4 5" key="1">
    <citation type="submission" date="2019-06" db="EMBL/GenBank/DDBJ databases">
        <title>A novel bacterium of genus Pontibacter, isolated from marine sediment.</title>
        <authorList>
            <person name="Huang H."/>
            <person name="Mo K."/>
            <person name="Hu Y."/>
        </authorList>
    </citation>
    <scope>NUCLEOTIDE SEQUENCE [LARGE SCALE GENOMIC DNA]</scope>
    <source>
        <strain evidence="4 5">HB172049</strain>
    </source>
</reference>
<feature type="chain" id="PRO_5021190544" evidence="2">
    <location>
        <begin position="24"/>
        <end position="100"/>
    </location>
</feature>
<evidence type="ECO:0000256" key="1">
    <source>
        <dbReference type="ARBA" id="ARBA00022729"/>
    </source>
</evidence>
<comment type="caution">
    <text evidence="4">The sequence shown here is derived from an EMBL/GenBank/DDBJ whole genome shotgun (WGS) entry which is preliminary data.</text>
</comment>
<evidence type="ECO:0000313" key="5">
    <source>
        <dbReference type="Proteomes" id="UP000316727"/>
    </source>
</evidence>
<evidence type="ECO:0000256" key="2">
    <source>
        <dbReference type="SAM" id="SignalP"/>
    </source>
</evidence>
<dbReference type="OrthoDB" id="853053at2"/>
<keyword evidence="1 2" id="KW-0732">Signal</keyword>
<evidence type="ECO:0000313" key="4">
    <source>
        <dbReference type="EMBL" id="TPE46393.1"/>
    </source>
</evidence>
<sequence>MKTNMKKLLAAAVFTLLGTGAFAQTSQGTVKLSGSLGFNSTSRDDNINQKSNSFNIGPSIGYFIKDNLAVGMGAEVFAGNFRINRNLLWKSPWRALLFPI</sequence>
<feature type="domain" description="Outer membrane protein beta-barrel" evidence="3">
    <location>
        <begin position="10"/>
        <end position="75"/>
    </location>
</feature>